<dbReference type="PRINTS" id="PR00032">
    <property type="entry name" value="HTHARAC"/>
</dbReference>
<keyword evidence="2" id="KW-0238">DNA-binding</keyword>
<dbReference type="RefSeq" id="WP_162642629.1">
    <property type="nucleotide sequence ID" value="NZ_CP048286.1"/>
</dbReference>
<dbReference type="InterPro" id="IPR018062">
    <property type="entry name" value="HTH_AraC-typ_CS"/>
</dbReference>
<evidence type="ECO:0000256" key="1">
    <source>
        <dbReference type="ARBA" id="ARBA00023015"/>
    </source>
</evidence>
<dbReference type="PROSITE" id="PS01124">
    <property type="entry name" value="HTH_ARAC_FAMILY_2"/>
    <property type="match status" value="1"/>
</dbReference>
<feature type="domain" description="HTH araC/xylS-type" evidence="4">
    <location>
        <begin position="187"/>
        <end position="285"/>
    </location>
</feature>
<dbReference type="InterPro" id="IPR018060">
    <property type="entry name" value="HTH_AraC"/>
</dbReference>
<dbReference type="InterPro" id="IPR009057">
    <property type="entry name" value="Homeodomain-like_sf"/>
</dbReference>
<dbReference type="Gene3D" id="1.10.10.60">
    <property type="entry name" value="Homeodomain-like"/>
    <property type="match status" value="2"/>
</dbReference>
<dbReference type="PROSITE" id="PS00041">
    <property type="entry name" value="HTH_ARAC_FAMILY_1"/>
    <property type="match status" value="1"/>
</dbReference>
<keyword evidence="6" id="KW-1185">Reference proteome</keyword>
<reference evidence="5 6" key="1">
    <citation type="submission" date="2020-02" db="EMBL/GenBank/DDBJ databases">
        <title>Paenibacillus sp. nov., isolated from rhizosphere soil of tomato.</title>
        <authorList>
            <person name="Weon H.-Y."/>
            <person name="Lee S.A."/>
        </authorList>
    </citation>
    <scope>NUCLEOTIDE SEQUENCE [LARGE SCALE GENOMIC DNA]</scope>
    <source>
        <strain evidence="5 6">14171R-81</strain>
    </source>
</reference>
<dbReference type="KEGG" id="prz:GZH47_19580"/>
<dbReference type="SUPFAM" id="SSF51215">
    <property type="entry name" value="Regulatory protein AraC"/>
    <property type="match status" value="1"/>
</dbReference>
<accession>A0A6C0P2K0</accession>
<dbReference type="Proteomes" id="UP000479114">
    <property type="component" value="Chromosome"/>
</dbReference>
<dbReference type="PANTHER" id="PTHR43280">
    <property type="entry name" value="ARAC-FAMILY TRANSCRIPTIONAL REGULATOR"/>
    <property type="match status" value="1"/>
</dbReference>
<dbReference type="InterPro" id="IPR003313">
    <property type="entry name" value="AraC-bd"/>
</dbReference>
<evidence type="ECO:0000259" key="4">
    <source>
        <dbReference type="PROSITE" id="PS01124"/>
    </source>
</evidence>
<evidence type="ECO:0000313" key="5">
    <source>
        <dbReference type="EMBL" id="QHW32790.1"/>
    </source>
</evidence>
<organism evidence="5 6">
    <name type="scientific">Paenibacillus rhizovicinus</name>
    <dbReference type="NCBI Taxonomy" id="2704463"/>
    <lineage>
        <taxon>Bacteria</taxon>
        <taxon>Bacillati</taxon>
        <taxon>Bacillota</taxon>
        <taxon>Bacilli</taxon>
        <taxon>Bacillales</taxon>
        <taxon>Paenibacillaceae</taxon>
        <taxon>Paenibacillus</taxon>
    </lineage>
</organism>
<dbReference type="EMBL" id="CP048286">
    <property type="protein sequence ID" value="QHW32790.1"/>
    <property type="molecule type" value="Genomic_DNA"/>
</dbReference>
<dbReference type="InterPro" id="IPR037923">
    <property type="entry name" value="HTH-like"/>
</dbReference>
<dbReference type="Pfam" id="PF12833">
    <property type="entry name" value="HTH_18"/>
    <property type="match status" value="1"/>
</dbReference>
<dbReference type="SMART" id="SM00342">
    <property type="entry name" value="HTH_ARAC"/>
    <property type="match status" value="1"/>
</dbReference>
<dbReference type="PANTHER" id="PTHR43280:SF28">
    <property type="entry name" value="HTH-TYPE TRANSCRIPTIONAL ACTIVATOR RHAS"/>
    <property type="match status" value="1"/>
</dbReference>
<sequence>MTIQRSIFMLAGKDLFDPALPIYVNRSVEDYNITEHRHDFLEIVYVSEGAGTHHLGEEAFPVAHGDIFFLPVGISHVFRPASTSPQHPLIVYNCVIAPDAALQLLRSIPGGTTLQPLLESPRYRMYRDPYGEFHRLFQRLHYEYLSDQPGRETALYQGVLGLLLHLFRLDGKSEAAGANAIVPNGLETVISAVHSRFEQELPAKGMAAIAGIGERQFHRLFLKQTGMSFKAYHQNVRINEACRLLRTTDRKISDIASAVGYQDMPYFNGLFRRKNGVSPREYRKQASS</sequence>
<proteinExistence type="predicted"/>
<keyword evidence="1" id="KW-0805">Transcription regulation</keyword>
<dbReference type="InterPro" id="IPR014710">
    <property type="entry name" value="RmlC-like_jellyroll"/>
</dbReference>
<gene>
    <name evidence="5" type="ORF">GZH47_19580</name>
</gene>
<evidence type="ECO:0000256" key="3">
    <source>
        <dbReference type="ARBA" id="ARBA00023163"/>
    </source>
</evidence>
<keyword evidence="3" id="KW-0804">Transcription</keyword>
<dbReference type="Pfam" id="PF02311">
    <property type="entry name" value="AraC_binding"/>
    <property type="match status" value="1"/>
</dbReference>
<dbReference type="InterPro" id="IPR020449">
    <property type="entry name" value="Tscrpt_reg_AraC-type_HTH"/>
</dbReference>
<protein>
    <submittedName>
        <fullName evidence="5">AraC family transcriptional regulator</fullName>
    </submittedName>
</protein>
<evidence type="ECO:0000313" key="6">
    <source>
        <dbReference type="Proteomes" id="UP000479114"/>
    </source>
</evidence>
<dbReference type="SUPFAM" id="SSF46689">
    <property type="entry name" value="Homeodomain-like"/>
    <property type="match status" value="2"/>
</dbReference>
<name>A0A6C0P2K0_9BACL</name>
<dbReference type="Gene3D" id="2.60.120.10">
    <property type="entry name" value="Jelly Rolls"/>
    <property type="match status" value="1"/>
</dbReference>
<dbReference type="GO" id="GO:0003700">
    <property type="term" value="F:DNA-binding transcription factor activity"/>
    <property type="evidence" value="ECO:0007669"/>
    <property type="project" value="InterPro"/>
</dbReference>
<dbReference type="GO" id="GO:0043565">
    <property type="term" value="F:sequence-specific DNA binding"/>
    <property type="evidence" value="ECO:0007669"/>
    <property type="project" value="InterPro"/>
</dbReference>
<evidence type="ECO:0000256" key="2">
    <source>
        <dbReference type="ARBA" id="ARBA00023125"/>
    </source>
</evidence>
<dbReference type="AlphaFoldDB" id="A0A6C0P2K0"/>